<dbReference type="PROSITE" id="PS52016">
    <property type="entry name" value="TONB_DEPENDENT_REC_3"/>
    <property type="match status" value="1"/>
</dbReference>
<proteinExistence type="inferred from homology"/>
<dbReference type="Pfam" id="PF07715">
    <property type="entry name" value="Plug"/>
    <property type="match status" value="1"/>
</dbReference>
<evidence type="ECO:0000256" key="3">
    <source>
        <dbReference type="ARBA" id="ARBA00022452"/>
    </source>
</evidence>
<evidence type="ECO:0000256" key="1">
    <source>
        <dbReference type="ARBA" id="ARBA00004571"/>
    </source>
</evidence>
<evidence type="ECO:0000313" key="9">
    <source>
        <dbReference type="EMBL" id="PXV65879.1"/>
    </source>
</evidence>
<accession>A0A2V3PQ71</accession>
<dbReference type="InterPro" id="IPR039426">
    <property type="entry name" value="TonB-dep_rcpt-like"/>
</dbReference>
<dbReference type="InterPro" id="IPR037066">
    <property type="entry name" value="Plug_dom_sf"/>
</dbReference>
<dbReference type="EMBL" id="QICL01000006">
    <property type="protein sequence ID" value="PXV65879.1"/>
    <property type="molecule type" value="Genomic_DNA"/>
</dbReference>
<evidence type="ECO:0000256" key="5">
    <source>
        <dbReference type="ARBA" id="ARBA00023136"/>
    </source>
</evidence>
<evidence type="ECO:0000256" key="2">
    <source>
        <dbReference type="ARBA" id="ARBA00022448"/>
    </source>
</evidence>
<keyword evidence="5 7" id="KW-0472">Membrane</keyword>
<dbReference type="InterPro" id="IPR023997">
    <property type="entry name" value="TonB-dep_OMP_SusC/RagA_CS"/>
</dbReference>
<evidence type="ECO:0000256" key="6">
    <source>
        <dbReference type="ARBA" id="ARBA00023237"/>
    </source>
</evidence>
<dbReference type="AlphaFoldDB" id="A0A2V3PQ71"/>
<keyword evidence="2 7" id="KW-0813">Transport</keyword>
<dbReference type="Gene3D" id="2.170.130.10">
    <property type="entry name" value="TonB-dependent receptor, plug domain"/>
    <property type="match status" value="1"/>
</dbReference>
<comment type="similarity">
    <text evidence="7">Belongs to the TonB-dependent receptor family.</text>
</comment>
<dbReference type="InterPro" id="IPR012910">
    <property type="entry name" value="Plug_dom"/>
</dbReference>
<dbReference type="Gene3D" id="2.40.170.20">
    <property type="entry name" value="TonB-dependent receptor, beta-barrel domain"/>
    <property type="match status" value="1"/>
</dbReference>
<dbReference type="InterPro" id="IPR008969">
    <property type="entry name" value="CarboxyPept-like_regulatory"/>
</dbReference>
<dbReference type="NCBIfam" id="TIGR04056">
    <property type="entry name" value="OMP_RagA_SusC"/>
    <property type="match status" value="1"/>
</dbReference>
<feature type="domain" description="TonB-dependent receptor plug" evidence="8">
    <location>
        <begin position="127"/>
        <end position="233"/>
    </location>
</feature>
<evidence type="ECO:0000313" key="10">
    <source>
        <dbReference type="Proteomes" id="UP000247973"/>
    </source>
</evidence>
<name>A0A2V3PQ71_9BACT</name>
<keyword evidence="4 7" id="KW-0812">Transmembrane</keyword>
<comment type="subcellular location">
    <subcellularLocation>
        <location evidence="1 7">Cell outer membrane</location>
        <topology evidence="1 7">Multi-pass membrane protein</topology>
    </subcellularLocation>
</comment>
<keyword evidence="10" id="KW-1185">Reference proteome</keyword>
<protein>
    <submittedName>
        <fullName evidence="9">TonB-linked SusC/RagA family outer membrane protein</fullName>
    </submittedName>
</protein>
<dbReference type="GO" id="GO:0009279">
    <property type="term" value="C:cell outer membrane"/>
    <property type="evidence" value="ECO:0007669"/>
    <property type="project" value="UniProtKB-SubCell"/>
</dbReference>
<dbReference type="Gene3D" id="2.60.40.1120">
    <property type="entry name" value="Carboxypeptidase-like, regulatory domain"/>
    <property type="match status" value="1"/>
</dbReference>
<dbReference type="SUPFAM" id="SSF49464">
    <property type="entry name" value="Carboxypeptidase regulatory domain-like"/>
    <property type="match status" value="1"/>
</dbReference>
<dbReference type="InterPro" id="IPR023996">
    <property type="entry name" value="TonB-dep_OMP_SusC/RagA"/>
</dbReference>
<reference evidence="9 10" key="1">
    <citation type="submission" date="2018-03" db="EMBL/GenBank/DDBJ databases">
        <title>Genomic Encyclopedia of Archaeal and Bacterial Type Strains, Phase II (KMG-II): from individual species to whole genera.</title>
        <authorList>
            <person name="Goeker M."/>
        </authorList>
    </citation>
    <scope>NUCLEOTIDE SEQUENCE [LARGE SCALE GENOMIC DNA]</scope>
    <source>
        <strain evidence="9 10">DSM 100214</strain>
    </source>
</reference>
<dbReference type="OrthoDB" id="1109192at2"/>
<sequence length="1061" mass="116643">MKNKLKTNQKFVSLTRYLFLTMAFLLLPVAYTYAQQKTIKGTVLDEQNAAVIGASVNVKGTSVGTITDLDGVFSIQAKPTDILEVAYVGYVRQSIPISGKSDIKVILKEDNKLLDEVVVVGYGTVKKANVVGSIARIDESAIADRPITRVEQALQGQMAGVSVRSTSGSPGGDITINVRGAASINGESSPLYVVDGVPIDNLSGINPNDIQSIEVLKDAASAAIYGSRGSNGVVLVTTKRGKKGKAIISLSAYTGIANVEKTVDVMNSGEWIAFNKKWLDRQWTNKTGQSVSVSQAERIAFASKQSGKTYDNRTALNDIRASYGIYDPYWGTDNLETIDWQDAIFKSAPISDIQLNAAGATENVVYSISTGVLQQEGIVAGSAFDRYSLRANFDVKMNDRMKLTVNIAPSYALKKGANVDGKDAAVARALSFPGIVPAGAGRMAGADPYKFYDLWGPGPNNVSPYVQAVYNDRRTEDVRVNSAANMTVNIIDGLSVNGLVSWNFRSNMWRTYSPTWIQGTWDTAKPGEKSSSRKASSLTHSLMGQAMINYVKEFGNHSLAAMLALSEEKNTTESSDQGLSGFANDKTWVFDKNSGTTVNYNTIDYGQDALISYFGRIQYGYKDRYLVTTSLRKDGSSKFGSNSRWGWFPSVSGAWKVNEEDFMKKFEWLGTAKLRASWGLAGNDRIGSAAFLSNMVSANYVFGDDQAIQNGFVVGNISNSFLGWEKTDSYNFGLDLGFFKNRIYMQADVYYKKTTDLLLKAPTSLTTGYSSMMDNVGNVENRGFEFELNTVNLTGQFQWNSSFNMSINRNKITSLGSNDGDIKLGQGNTIIQRVGQAINSYYLLKATGVLRAADFESDGVTPKKGIAIYSGQKPGDTKYFDATDDGKITSDDYIVAGKYEPDFEWGLMNTFKYKNFDMSVLLQGRVGGDLLSIGSRGWNRATNDPKYNYMDQWLYDAYWSEEEPGNGKVPAFFSAVTSQYDTNWMYDAGYIRIKNITLGYDIPVKKVLNKARVYFSCDNVYMWDNYYPGFSPEAATQDNASSDWGSYPLARTFTVGVNITF</sequence>
<comment type="caution">
    <text evidence="9">The sequence shown here is derived from an EMBL/GenBank/DDBJ whole genome shotgun (WGS) entry which is preliminary data.</text>
</comment>
<keyword evidence="3 7" id="KW-1134">Transmembrane beta strand</keyword>
<dbReference type="Pfam" id="PF13715">
    <property type="entry name" value="CarbopepD_reg_2"/>
    <property type="match status" value="1"/>
</dbReference>
<dbReference type="FunFam" id="2.60.40.1120:FF:000003">
    <property type="entry name" value="Outer membrane protein Omp121"/>
    <property type="match status" value="1"/>
</dbReference>
<keyword evidence="6 7" id="KW-0998">Cell outer membrane</keyword>
<evidence type="ECO:0000256" key="4">
    <source>
        <dbReference type="ARBA" id="ARBA00022692"/>
    </source>
</evidence>
<dbReference type="SUPFAM" id="SSF56935">
    <property type="entry name" value="Porins"/>
    <property type="match status" value="1"/>
</dbReference>
<dbReference type="NCBIfam" id="TIGR04057">
    <property type="entry name" value="SusC_RagA_signa"/>
    <property type="match status" value="1"/>
</dbReference>
<evidence type="ECO:0000256" key="7">
    <source>
        <dbReference type="PROSITE-ProRule" id="PRU01360"/>
    </source>
</evidence>
<gene>
    <name evidence="9" type="ORF">CLV62_10652</name>
</gene>
<dbReference type="Proteomes" id="UP000247973">
    <property type="component" value="Unassembled WGS sequence"/>
</dbReference>
<evidence type="ECO:0000259" key="8">
    <source>
        <dbReference type="Pfam" id="PF07715"/>
    </source>
</evidence>
<dbReference type="FunFam" id="2.170.130.10:FF:000008">
    <property type="entry name" value="SusC/RagA family TonB-linked outer membrane protein"/>
    <property type="match status" value="1"/>
</dbReference>
<dbReference type="RefSeq" id="WP_110310069.1">
    <property type="nucleotide sequence ID" value="NZ_QICL01000006.1"/>
</dbReference>
<organism evidence="9 10">
    <name type="scientific">Dysgonomonas alginatilytica</name>
    <dbReference type="NCBI Taxonomy" id="1605892"/>
    <lineage>
        <taxon>Bacteria</taxon>
        <taxon>Pseudomonadati</taxon>
        <taxon>Bacteroidota</taxon>
        <taxon>Bacteroidia</taxon>
        <taxon>Bacteroidales</taxon>
        <taxon>Dysgonomonadaceae</taxon>
        <taxon>Dysgonomonas</taxon>
    </lineage>
</organism>
<dbReference type="InterPro" id="IPR036942">
    <property type="entry name" value="Beta-barrel_TonB_sf"/>
</dbReference>